<dbReference type="EMBL" id="JAVDPY010000008">
    <property type="protein sequence ID" value="MDR6335538.1"/>
    <property type="molecule type" value="Genomic_DNA"/>
</dbReference>
<gene>
    <name evidence="1" type="ORF">GGQ86_004034</name>
</gene>
<comment type="caution">
    <text evidence="1">The sequence shown here is derived from an EMBL/GenBank/DDBJ whole genome shotgun (WGS) entry which is preliminary data.</text>
</comment>
<proteinExistence type="predicted"/>
<protein>
    <recommendedName>
        <fullName evidence="3">Transposase</fullName>
    </recommendedName>
</protein>
<organism evidence="1 2">
    <name type="scientific">Xanthobacter flavus</name>
    <dbReference type="NCBI Taxonomy" id="281"/>
    <lineage>
        <taxon>Bacteria</taxon>
        <taxon>Pseudomonadati</taxon>
        <taxon>Pseudomonadota</taxon>
        <taxon>Alphaproteobacteria</taxon>
        <taxon>Hyphomicrobiales</taxon>
        <taxon>Xanthobacteraceae</taxon>
        <taxon>Xanthobacter</taxon>
    </lineage>
</organism>
<reference evidence="1 2" key="1">
    <citation type="submission" date="2023-07" db="EMBL/GenBank/DDBJ databases">
        <title>Genomic Encyclopedia of Type Strains, Phase IV (KMG-IV): sequencing the most valuable type-strain genomes for metagenomic binning, comparative biology and taxonomic classification.</title>
        <authorList>
            <person name="Goeker M."/>
        </authorList>
    </citation>
    <scope>NUCLEOTIDE SEQUENCE [LARGE SCALE GENOMIC DNA]</scope>
    <source>
        <strain evidence="1 2">DSM 338</strain>
    </source>
</reference>
<evidence type="ECO:0000313" key="1">
    <source>
        <dbReference type="EMBL" id="MDR6335538.1"/>
    </source>
</evidence>
<keyword evidence="2" id="KW-1185">Reference proteome</keyword>
<dbReference type="Proteomes" id="UP001245370">
    <property type="component" value="Unassembled WGS sequence"/>
</dbReference>
<accession>A0ABU1KLQ4</accession>
<evidence type="ECO:0008006" key="3">
    <source>
        <dbReference type="Google" id="ProtNLM"/>
    </source>
</evidence>
<evidence type="ECO:0000313" key="2">
    <source>
        <dbReference type="Proteomes" id="UP001245370"/>
    </source>
</evidence>
<name>A0ABU1KLQ4_XANFL</name>
<sequence length="45" mass="5011">MEAGVGISMDGRERWLDNVFIERLICILKEHEAGCRSRTCVASTG</sequence>